<protein>
    <submittedName>
        <fullName evidence="1">17688_t:CDS:1</fullName>
    </submittedName>
</protein>
<sequence>MPRNLSILDKYPKYKEDFYQIEGKIYCSYCTCLVDHKKKHNLDAHLKTNKHERKKKLPKSVKICLNKKT</sequence>
<comment type="caution">
    <text evidence="1">The sequence shown here is derived from an EMBL/GenBank/DDBJ whole genome shotgun (WGS) entry which is preliminary data.</text>
</comment>
<gene>
    <name evidence="1" type="ORF">DERYTH_LOCUS19985</name>
</gene>
<organism evidence="1 2">
    <name type="scientific">Dentiscutata erythropus</name>
    <dbReference type="NCBI Taxonomy" id="1348616"/>
    <lineage>
        <taxon>Eukaryota</taxon>
        <taxon>Fungi</taxon>
        <taxon>Fungi incertae sedis</taxon>
        <taxon>Mucoromycota</taxon>
        <taxon>Glomeromycotina</taxon>
        <taxon>Glomeromycetes</taxon>
        <taxon>Diversisporales</taxon>
        <taxon>Gigasporaceae</taxon>
        <taxon>Dentiscutata</taxon>
    </lineage>
</organism>
<keyword evidence="2" id="KW-1185">Reference proteome</keyword>
<dbReference type="EMBL" id="CAJVPY010022795">
    <property type="protein sequence ID" value="CAG8783758.1"/>
    <property type="molecule type" value="Genomic_DNA"/>
</dbReference>
<dbReference type="Proteomes" id="UP000789405">
    <property type="component" value="Unassembled WGS sequence"/>
</dbReference>
<evidence type="ECO:0000313" key="2">
    <source>
        <dbReference type="Proteomes" id="UP000789405"/>
    </source>
</evidence>
<proteinExistence type="predicted"/>
<dbReference type="OrthoDB" id="5978586at2759"/>
<accession>A0A9N9P343</accession>
<feature type="non-terminal residue" evidence="1">
    <location>
        <position position="69"/>
    </location>
</feature>
<reference evidence="1" key="1">
    <citation type="submission" date="2021-06" db="EMBL/GenBank/DDBJ databases">
        <authorList>
            <person name="Kallberg Y."/>
            <person name="Tangrot J."/>
            <person name="Rosling A."/>
        </authorList>
    </citation>
    <scope>NUCLEOTIDE SEQUENCE</scope>
    <source>
        <strain evidence="1">MA453B</strain>
    </source>
</reference>
<evidence type="ECO:0000313" key="1">
    <source>
        <dbReference type="EMBL" id="CAG8783758.1"/>
    </source>
</evidence>
<dbReference type="AlphaFoldDB" id="A0A9N9P343"/>
<name>A0A9N9P343_9GLOM</name>